<dbReference type="KEGG" id="pte:PTT_15797"/>
<dbReference type="AlphaFoldDB" id="E3S0Z2"/>
<accession>E3S0Z2</accession>
<dbReference type="HOGENOM" id="CLU_027441_0_0_1"/>
<name>E3S0Z2_PYRTT</name>
<keyword evidence="1" id="KW-1133">Transmembrane helix</keyword>
<evidence type="ECO:0000313" key="3">
    <source>
        <dbReference type="Proteomes" id="UP000001067"/>
    </source>
</evidence>
<feature type="transmembrane region" description="Helical" evidence="1">
    <location>
        <begin position="116"/>
        <end position="135"/>
    </location>
</feature>
<organism evidence="3">
    <name type="scientific">Pyrenophora teres f. teres (strain 0-1)</name>
    <name type="common">Barley net blotch fungus</name>
    <name type="synonym">Drechslera teres f. teres</name>
    <dbReference type="NCBI Taxonomy" id="861557"/>
    <lineage>
        <taxon>Eukaryota</taxon>
        <taxon>Fungi</taxon>
        <taxon>Dikarya</taxon>
        <taxon>Ascomycota</taxon>
        <taxon>Pezizomycotina</taxon>
        <taxon>Dothideomycetes</taxon>
        <taxon>Pleosporomycetidae</taxon>
        <taxon>Pleosporales</taxon>
        <taxon>Pleosporineae</taxon>
        <taxon>Pleosporaceae</taxon>
        <taxon>Pyrenophora</taxon>
    </lineage>
</organism>
<dbReference type="Proteomes" id="UP000001067">
    <property type="component" value="Unassembled WGS sequence"/>
</dbReference>
<gene>
    <name evidence="2" type="ORF">PTT_15797</name>
</gene>
<keyword evidence="1" id="KW-0472">Membrane</keyword>
<feature type="transmembrane region" description="Helical" evidence="1">
    <location>
        <begin position="332"/>
        <end position="351"/>
    </location>
</feature>
<feature type="transmembrane region" description="Helical" evidence="1">
    <location>
        <begin position="155"/>
        <end position="174"/>
    </location>
</feature>
<proteinExistence type="predicted"/>
<dbReference type="STRING" id="861557.E3S0Z2"/>
<dbReference type="OrthoDB" id="2603at2759"/>
<feature type="transmembrane region" description="Helical" evidence="1">
    <location>
        <begin position="302"/>
        <end position="320"/>
    </location>
</feature>
<keyword evidence="3" id="KW-1185">Reference proteome</keyword>
<reference evidence="2 3" key="1">
    <citation type="journal article" date="2010" name="Genome Biol.">
        <title>A first genome assembly of the barley fungal pathogen Pyrenophora teres f. teres.</title>
        <authorList>
            <person name="Ellwood S.R."/>
            <person name="Liu Z."/>
            <person name="Syme R.A."/>
            <person name="Lai Z."/>
            <person name="Hane J.K."/>
            <person name="Keiper F."/>
            <person name="Moffat C.S."/>
            <person name="Oliver R.P."/>
            <person name="Friesen T.L."/>
        </authorList>
    </citation>
    <scope>NUCLEOTIDE SEQUENCE [LARGE SCALE GENOMIC DNA]</scope>
    <source>
        <strain evidence="2 3">0-1</strain>
    </source>
</reference>
<feature type="transmembrane region" description="Helical" evidence="1">
    <location>
        <begin position="226"/>
        <end position="249"/>
    </location>
</feature>
<dbReference type="eggNOG" id="ENOG502SPP7">
    <property type="taxonomic scope" value="Eukaryota"/>
</dbReference>
<keyword evidence="1" id="KW-0812">Transmembrane</keyword>
<evidence type="ECO:0008006" key="4">
    <source>
        <dbReference type="Google" id="ProtNLM"/>
    </source>
</evidence>
<evidence type="ECO:0000256" key="1">
    <source>
        <dbReference type="SAM" id="Phobius"/>
    </source>
</evidence>
<evidence type="ECO:0000313" key="2">
    <source>
        <dbReference type="EMBL" id="EFQ88354.1"/>
    </source>
</evidence>
<protein>
    <recommendedName>
        <fullName evidence="4">Integral membrane protein</fullName>
    </recommendedName>
</protein>
<feature type="transmembrane region" description="Helical" evidence="1">
    <location>
        <begin position="261"/>
        <end position="281"/>
    </location>
</feature>
<dbReference type="EMBL" id="GL536430">
    <property type="protein sequence ID" value="EFQ88354.1"/>
    <property type="molecule type" value="Genomic_DNA"/>
</dbReference>
<sequence length="361" mass="39886">MNASATIRASYIRQARMSIIHETNFPLSIAETSVVTLEPRPASDEKLESFEKLDYAVHLEKTHQERDAEPQVFDVEKLAESSQAYAEACPIDWNENKSIRVRLKTMFTVFPVRDPIYLVAIMFLIGSIDLVANAFFELLPRLLPEEPKDELNEKIAVPTTVLIGSIFFFVAGIFDTFGALNADHGTLGTTKASPNKLIFRPALLGSPEFRWIQPWAKFKDLALTNIAFQAGLIVLFGGVIFMFAGIADFPGLVPESDFGDLIVFGPQVIHGLLFLIANLMLAFSEQEKWFRPKFSNADWQGAFLNSVGGAGFMMAGFFLFQGENGIGGVKAAISAMVGSWAFLIGSIIRLVDIRQGYICVA</sequence>